<accession>A0ABQ2A3Q5</accession>
<dbReference type="InterPro" id="IPR036271">
    <property type="entry name" value="Tet_transcr_reg_TetR-rel_C_sf"/>
</dbReference>
<dbReference type="Proteomes" id="UP000605427">
    <property type="component" value="Unassembled WGS sequence"/>
</dbReference>
<dbReference type="InterPro" id="IPR050109">
    <property type="entry name" value="HTH-type_TetR-like_transc_reg"/>
</dbReference>
<dbReference type="Pfam" id="PF16859">
    <property type="entry name" value="TetR_C_11"/>
    <property type="match status" value="1"/>
</dbReference>
<feature type="DNA-binding region" description="H-T-H motif" evidence="4">
    <location>
        <begin position="55"/>
        <end position="74"/>
    </location>
</feature>
<reference evidence="8" key="1">
    <citation type="journal article" date="2019" name="Int. J. Syst. Evol. Microbiol.">
        <title>The Global Catalogue of Microorganisms (GCM) 10K type strain sequencing project: providing services to taxonomists for standard genome sequencing and annotation.</title>
        <authorList>
            <consortium name="The Broad Institute Genomics Platform"/>
            <consortium name="The Broad Institute Genome Sequencing Center for Infectious Disease"/>
            <person name="Wu L."/>
            <person name="Ma J."/>
        </authorList>
    </citation>
    <scope>NUCLEOTIDE SEQUENCE [LARGE SCALE GENOMIC DNA]</scope>
    <source>
        <strain evidence="8">CCM 8702</strain>
    </source>
</reference>
<dbReference type="SUPFAM" id="SSF48498">
    <property type="entry name" value="Tetracyclin repressor-like, C-terminal domain"/>
    <property type="match status" value="1"/>
</dbReference>
<evidence type="ECO:0000313" key="7">
    <source>
        <dbReference type="EMBL" id="GGH85566.1"/>
    </source>
</evidence>
<comment type="caution">
    <text evidence="7">The sequence shown here is derived from an EMBL/GenBank/DDBJ whole genome shotgun (WGS) entry which is preliminary data.</text>
</comment>
<organism evidence="7 8">
    <name type="scientific">Saccharibacillus endophyticus</name>
    <dbReference type="NCBI Taxonomy" id="2060666"/>
    <lineage>
        <taxon>Bacteria</taxon>
        <taxon>Bacillati</taxon>
        <taxon>Bacillota</taxon>
        <taxon>Bacilli</taxon>
        <taxon>Bacillales</taxon>
        <taxon>Paenibacillaceae</taxon>
        <taxon>Saccharibacillus</taxon>
    </lineage>
</organism>
<feature type="region of interest" description="Disordered" evidence="5">
    <location>
        <begin position="1"/>
        <end position="33"/>
    </location>
</feature>
<keyword evidence="2 4" id="KW-0238">DNA-binding</keyword>
<keyword evidence="1" id="KW-0805">Transcription regulation</keyword>
<dbReference type="PROSITE" id="PS01081">
    <property type="entry name" value="HTH_TETR_1"/>
    <property type="match status" value="1"/>
</dbReference>
<dbReference type="SUPFAM" id="SSF46689">
    <property type="entry name" value="Homeodomain-like"/>
    <property type="match status" value="1"/>
</dbReference>
<dbReference type="InterPro" id="IPR011075">
    <property type="entry name" value="TetR_C"/>
</dbReference>
<evidence type="ECO:0000256" key="1">
    <source>
        <dbReference type="ARBA" id="ARBA00023015"/>
    </source>
</evidence>
<dbReference type="PANTHER" id="PTHR30055">
    <property type="entry name" value="HTH-TYPE TRANSCRIPTIONAL REGULATOR RUTR"/>
    <property type="match status" value="1"/>
</dbReference>
<dbReference type="Pfam" id="PF00440">
    <property type="entry name" value="TetR_N"/>
    <property type="match status" value="1"/>
</dbReference>
<proteinExistence type="predicted"/>
<keyword evidence="8" id="KW-1185">Reference proteome</keyword>
<sequence length="225" mass="24970">MKKVQNDEPASMEVSENAAEKTKQKVGRKRDHTRDEKILEATIEILAESGFDGMTMDKVAARAKASKATMYRRWSSKVELVRDALGWMNRSHLDLENLPDSGSLREDLLLLIKPQSMAEEERKFRVLAGLGSFLQHSDTGEAGAAGIFDDWADANLRLMQRAAARGEISEHADLELACRVITSTSAFRGLVERKPFEKVFYAALLDGLILPALKHSTANQAVADK</sequence>
<dbReference type="InterPro" id="IPR023772">
    <property type="entry name" value="DNA-bd_HTH_TetR-type_CS"/>
</dbReference>
<dbReference type="EMBL" id="BMDD01000006">
    <property type="protein sequence ID" value="GGH85566.1"/>
    <property type="molecule type" value="Genomic_DNA"/>
</dbReference>
<evidence type="ECO:0000259" key="6">
    <source>
        <dbReference type="PROSITE" id="PS50977"/>
    </source>
</evidence>
<evidence type="ECO:0000256" key="5">
    <source>
        <dbReference type="SAM" id="MobiDB-lite"/>
    </source>
</evidence>
<dbReference type="PANTHER" id="PTHR30055:SF148">
    <property type="entry name" value="TETR-FAMILY TRANSCRIPTIONAL REGULATOR"/>
    <property type="match status" value="1"/>
</dbReference>
<dbReference type="InterPro" id="IPR001647">
    <property type="entry name" value="HTH_TetR"/>
</dbReference>
<feature type="domain" description="HTH tetR-type" evidence="6">
    <location>
        <begin position="32"/>
        <end position="92"/>
    </location>
</feature>
<evidence type="ECO:0000256" key="3">
    <source>
        <dbReference type="ARBA" id="ARBA00023163"/>
    </source>
</evidence>
<keyword evidence="3" id="KW-0804">Transcription</keyword>
<evidence type="ECO:0000256" key="4">
    <source>
        <dbReference type="PROSITE-ProRule" id="PRU00335"/>
    </source>
</evidence>
<dbReference type="PROSITE" id="PS50977">
    <property type="entry name" value="HTH_TETR_2"/>
    <property type="match status" value="1"/>
</dbReference>
<protein>
    <submittedName>
        <fullName evidence="7">TetR-family transcriptional regulator</fullName>
    </submittedName>
</protein>
<gene>
    <name evidence="7" type="ORF">GCM10007362_43290</name>
</gene>
<dbReference type="Gene3D" id="1.10.10.60">
    <property type="entry name" value="Homeodomain-like"/>
    <property type="match status" value="1"/>
</dbReference>
<dbReference type="InterPro" id="IPR009057">
    <property type="entry name" value="Homeodomain-like_sf"/>
</dbReference>
<dbReference type="Gene3D" id="1.10.357.10">
    <property type="entry name" value="Tetracycline Repressor, domain 2"/>
    <property type="match status" value="1"/>
</dbReference>
<evidence type="ECO:0000313" key="8">
    <source>
        <dbReference type="Proteomes" id="UP000605427"/>
    </source>
</evidence>
<evidence type="ECO:0000256" key="2">
    <source>
        <dbReference type="ARBA" id="ARBA00023125"/>
    </source>
</evidence>
<dbReference type="PRINTS" id="PR00455">
    <property type="entry name" value="HTHTETR"/>
</dbReference>
<name>A0ABQ2A3Q5_9BACL</name>
<dbReference type="RefSeq" id="WP_172246829.1">
    <property type="nucleotide sequence ID" value="NZ_BMDD01000006.1"/>
</dbReference>